<dbReference type="PANTHER" id="PTHR12907">
    <property type="entry name" value="EGL NINE HOMOLOG-RELATED"/>
    <property type="match status" value="1"/>
</dbReference>
<dbReference type="SMART" id="SM00702">
    <property type="entry name" value="P4Hc"/>
    <property type="match status" value="1"/>
</dbReference>
<organism evidence="8 9">
    <name type="scientific">Pleionea mediterranea</name>
    <dbReference type="NCBI Taxonomy" id="523701"/>
    <lineage>
        <taxon>Bacteria</taxon>
        <taxon>Pseudomonadati</taxon>
        <taxon>Pseudomonadota</taxon>
        <taxon>Gammaproteobacteria</taxon>
        <taxon>Oceanospirillales</taxon>
        <taxon>Pleioneaceae</taxon>
        <taxon>Pleionea</taxon>
    </lineage>
</organism>
<evidence type="ECO:0000256" key="1">
    <source>
        <dbReference type="ARBA" id="ARBA00001961"/>
    </source>
</evidence>
<evidence type="ECO:0000256" key="3">
    <source>
        <dbReference type="ARBA" id="ARBA00022896"/>
    </source>
</evidence>
<evidence type="ECO:0000256" key="6">
    <source>
        <dbReference type="ARBA" id="ARBA00023004"/>
    </source>
</evidence>
<evidence type="ECO:0000313" key="8">
    <source>
        <dbReference type="EMBL" id="PWK43597.1"/>
    </source>
</evidence>
<name>A0A316FAN3_9GAMM</name>
<keyword evidence="3" id="KW-0847">Vitamin C</keyword>
<keyword evidence="9" id="KW-1185">Reference proteome</keyword>
<dbReference type="GO" id="GO:0071456">
    <property type="term" value="P:cellular response to hypoxia"/>
    <property type="evidence" value="ECO:0007669"/>
    <property type="project" value="TreeGrafter"/>
</dbReference>
<gene>
    <name evidence="8" type="ORF">C8D97_11611</name>
</gene>
<dbReference type="Proteomes" id="UP000245790">
    <property type="component" value="Unassembled WGS sequence"/>
</dbReference>
<keyword evidence="4" id="KW-0223">Dioxygenase</keyword>
<dbReference type="EMBL" id="QGGU01000016">
    <property type="protein sequence ID" value="PWK43597.1"/>
    <property type="molecule type" value="Genomic_DNA"/>
</dbReference>
<evidence type="ECO:0000259" key="7">
    <source>
        <dbReference type="PROSITE" id="PS51471"/>
    </source>
</evidence>
<dbReference type="AlphaFoldDB" id="A0A316FAN3"/>
<comment type="caution">
    <text evidence="8">The sequence shown here is derived from an EMBL/GenBank/DDBJ whole genome shotgun (WGS) entry which is preliminary data.</text>
</comment>
<dbReference type="PROSITE" id="PS51471">
    <property type="entry name" value="FE2OG_OXY"/>
    <property type="match status" value="1"/>
</dbReference>
<proteinExistence type="predicted"/>
<dbReference type="Pfam" id="PF13640">
    <property type="entry name" value="2OG-FeII_Oxy_3"/>
    <property type="match status" value="1"/>
</dbReference>
<comment type="cofactor">
    <cofactor evidence="1">
        <name>L-ascorbate</name>
        <dbReference type="ChEBI" id="CHEBI:38290"/>
    </cofactor>
</comment>
<dbReference type="OrthoDB" id="9783171at2"/>
<dbReference type="InterPro" id="IPR051559">
    <property type="entry name" value="HIF_prolyl_hydroxylases"/>
</dbReference>
<dbReference type="PANTHER" id="PTHR12907:SF26">
    <property type="entry name" value="HIF PROLYL HYDROXYLASE, ISOFORM C"/>
    <property type="match status" value="1"/>
</dbReference>
<evidence type="ECO:0000313" key="9">
    <source>
        <dbReference type="Proteomes" id="UP000245790"/>
    </source>
</evidence>
<keyword evidence="6" id="KW-0408">Iron</keyword>
<accession>A0A316FAN3</accession>
<evidence type="ECO:0000256" key="5">
    <source>
        <dbReference type="ARBA" id="ARBA00023002"/>
    </source>
</evidence>
<dbReference type="GO" id="GO:0031418">
    <property type="term" value="F:L-ascorbic acid binding"/>
    <property type="evidence" value="ECO:0007669"/>
    <property type="project" value="UniProtKB-KW"/>
</dbReference>
<reference evidence="8 9" key="1">
    <citation type="submission" date="2018-05" db="EMBL/GenBank/DDBJ databases">
        <title>Genomic Encyclopedia of Type Strains, Phase IV (KMG-IV): sequencing the most valuable type-strain genomes for metagenomic binning, comparative biology and taxonomic classification.</title>
        <authorList>
            <person name="Goeker M."/>
        </authorList>
    </citation>
    <scope>NUCLEOTIDE SEQUENCE [LARGE SCALE GENOMIC DNA]</scope>
    <source>
        <strain evidence="8 9">DSM 25350</strain>
    </source>
</reference>
<dbReference type="InterPro" id="IPR044862">
    <property type="entry name" value="Pro_4_hyd_alph_FE2OG_OXY"/>
</dbReference>
<keyword evidence="2" id="KW-0479">Metal-binding</keyword>
<evidence type="ECO:0000256" key="4">
    <source>
        <dbReference type="ARBA" id="ARBA00022964"/>
    </source>
</evidence>
<sequence>MSATAKQLGQRLEQQTGEIKTPDLYEAIAEDLYRQGYSIRPAQLPHQLTFDLLTQLQSIPEHEFEQAGIGRETDLTINQFVRKDEIAWITGESMAGQQWLNWAAGLQQHLNRRLFLGLFSFESHMAHYRPGDFYKRHYDAFKGEANRVLSIVVYLNPDWQLDEGGEMVLYLNDDDQQGIKVTPGFATVVAFLSEEFPHEVLPAKRDRFSVAGWFRVNTSIGDRVDPPS</sequence>
<evidence type="ECO:0000256" key="2">
    <source>
        <dbReference type="ARBA" id="ARBA00022723"/>
    </source>
</evidence>
<dbReference type="GO" id="GO:0008198">
    <property type="term" value="F:ferrous iron binding"/>
    <property type="evidence" value="ECO:0007669"/>
    <property type="project" value="TreeGrafter"/>
</dbReference>
<protein>
    <submittedName>
        <fullName evidence="8">SM-20-related protein</fullName>
    </submittedName>
</protein>
<dbReference type="Gene3D" id="2.60.120.620">
    <property type="entry name" value="q2cbj1_9rhob like domain"/>
    <property type="match status" value="1"/>
</dbReference>
<dbReference type="GO" id="GO:0031543">
    <property type="term" value="F:peptidyl-proline dioxygenase activity"/>
    <property type="evidence" value="ECO:0007669"/>
    <property type="project" value="TreeGrafter"/>
</dbReference>
<dbReference type="RefSeq" id="WP_109765032.1">
    <property type="nucleotide sequence ID" value="NZ_QGGU01000016.1"/>
</dbReference>
<dbReference type="InterPro" id="IPR006620">
    <property type="entry name" value="Pro_4_hyd_alph"/>
</dbReference>
<feature type="domain" description="Fe2OG dioxygenase" evidence="7">
    <location>
        <begin position="114"/>
        <end position="216"/>
    </location>
</feature>
<dbReference type="InterPro" id="IPR005123">
    <property type="entry name" value="Oxoglu/Fe-dep_dioxygenase_dom"/>
</dbReference>
<keyword evidence="5" id="KW-0560">Oxidoreductase</keyword>